<dbReference type="AlphaFoldDB" id="A0A3P7TXM3"/>
<keyword evidence="3" id="KW-1185">Reference proteome</keyword>
<evidence type="ECO:0000256" key="1">
    <source>
        <dbReference type="SAM" id="Phobius"/>
    </source>
</evidence>
<keyword evidence="1" id="KW-0472">Membrane</keyword>
<dbReference type="EMBL" id="UZAE01014153">
    <property type="protein sequence ID" value="VDO12603.1"/>
    <property type="molecule type" value="Genomic_DNA"/>
</dbReference>
<protein>
    <submittedName>
        <fullName evidence="2">Uncharacterized protein</fullName>
    </submittedName>
</protein>
<feature type="transmembrane region" description="Helical" evidence="1">
    <location>
        <begin position="80"/>
        <end position="98"/>
    </location>
</feature>
<keyword evidence="1" id="KW-1133">Transmembrane helix</keyword>
<sequence>MIISGLCFCILVISYNPFKFCKAIVNDFGINDWKLPKFFVFIIAGLVPLEAIGLIIWWTYSNIASTRWYELAAESLASTFLEWSILLATILVFNFIAYRLKCTVVKSSTEVGYDPHNLSEVPPAEAYKLVREITLYSQATLDIGVDLSNDSNKCHTTRDNLRLKQCE</sequence>
<dbReference type="OrthoDB" id="6581954at2759"/>
<organism evidence="2 3">
    <name type="scientific">Rodentolepis nana</name>
    <name type="common">Dwarf tapeworm</name>
    <name type="synonym">Hymenolepis nana</name>
    <dbReference type="NCBI Taxonomy" id="102285"/>
    <lineage>
        <taxon>Eukaryota</taxon>
        <taxon>Metazoa</taxon>
        <taxon>Spiralia</taxon>
        <taxon>Lophotrochozoa</taxon>
        <taxon>Platyhelminthes</taxon>
        <taxon>Cestoda</taxon>
        <taxon>Eucestoda</taxon>
        <taxon>Cyclophyllidea</taxon>
        <taxon>Hymenolepididae</taxon>
        <taxon>Rodentolepis</taxon>
    </lineage>
</organism>
<keyword evidence="1" id="KW-0812">Transmembrane</keyword>
<proteinExistence type="predicted"/>
<evidence type="ECO:0000313" key="3">
    <source>
        <dbReference type="Proteomes" id="UP000278807"/>
    </source>
</evidence>
<feature type="transmembrane region" description="Helical" evidence="1">
    <location>
        <begin position="38"/>
        <end position="60"/>
    </location>
</feature>
<reference evidence="2 3" key="1">
    <citation type="submission" date="2018-11" db="EMBL/GenBank/DDBJ databases">
        <authorList>
            <consortium name="Pathogen Informatics"/>
        </authorList>
    </citation>
    <scope>NUCLEOTIDE SEQUENCE [LARGE SCALE GENOMIC DNA]</scope>
</reference>
<accession>A0A3P7TXM3</accession>
<dbReference type="Proteomes" id="UP000278807">
    <property type="component" value="Unassembled WGS sequence"/>
</dbReference>
<name>A0A3P7TXM3_RODNA</name>
<gene>
    <name evidence="2" type="ORF">HNAJ_LOCUS12261</name>
</gene>
<evidence type="ECO:0000313" key="2">
    <source>
        <dbReference type="EMBL" id="VDO12603.1"/>
    </source>
</evidence>